<dbReference type="AlphaFoldDB" id="A0A975G1D6"/>
<proteinExistence type="inferred from homology"/>
<dbReference type="PROSITE" id="PS51671">
    <property type="entry name" value="ACT"/>
    <property type="match status" value="1"/>
</dbReference>
<dbReference type="InterPro" id="IPR045865">
    <property type="entry name" value="ACT-like_dom_sf"/>
</dbReference>
<evidence type="ECO:0000256" key="10">
    <source>
        <dbReference type="ARBA" id="ARBA00023167"/>
    </source>
</evidence>
<dbReference type="InterPro" id="IPR036291">
    <property type="entry name" value="NAD(P)-bd_dom_sf"/>
</dbReference>
<feature type="binding site" evidence="12">
    <location>
        <position position="190"/>
    </location>
    <ligand>
        <name>L-homoserine</name>
        <dbReference type="ChEBI" id="CHEBI:57476"/>
    </ligand>
</feature>
<protein>
    <recommendedName>
        <fullName evidence="5">Homoserine dehydrogenase</fullName>
        <ecNumber evidence="4">1.1.1.3</ecNumber>
    </recommendedName>
</protein>
<dbReference type="InterPro" id="IPR019811">
    <property type="entry name" value="HDH_CS"/>
</dbReference>
<evidence type="ECO:0000256" key="12">
    <source>
        <dbReference type="PIRSR" id="PIRSR000098-2"/>
    </source>
</evidence>
<dbReference type="Gene3D" id="3.30.70.260">
    <property type="match status" value="1"/>
</dbReference>
<dbReference type="PANTHER" id="PTHR43331">
    <property type="entry name" value="HOMOSERINE DEHYDROGENASE"/>
    <property type="match status" value="1"/>
</dbReference>
<evidence type="ECO:0000256" key="5">
    <source>
        <dbReference type="ARBA" id="ARBA00013376"/>
    </source>
</evidence>
<dbReference type="SUPFAM" id="SSF55347">
    <property type="entry name" value="Glyceraldehyde-3-phosphate dehydrogenase-like, C-terminal domain"/>
    <property type="match status" value="1"/>
</dbReference>
<dbReference type="Pfam" id="PF03447">
    <property type="entry name" value="NAD_binding_3"/>
    <property type="match status" value="1"/>
</dbReference>
<dbReference type="EC" id="1.1.1.3" evidence="4"/>
<evidence type="ECO:0000256" key="2">
    <source>
        <dbReference type="ARBA" id="ARBA00005062"/>
    </source>
</evidence>
<feature type="domain" description="ACT" evidence="14">
    <location>
        <begin position="349"/>
        <end position="428"/>
    </location>
</feature>
<keyword evidence="7" id="KW-0791">Threonine biosynthesis</keyword>
<dbReference type="Gene3D" id="3.30.360.10">
    <property type="entry name" value="Dihydrodipicolinate Reductase, domain 2"/>
    <property type="match status" value="1"/>
</dbReference>
<feature type="binding site" evidence="12">
    <location>
        <begin position="10"/>
        <end position="17"/>
    </location>
    <ligand>
        <name>NADP(+)</name>
        <dbReference type="ChEBI" id="CHEBI:58349"/>
    </ligand>
</feature>
<keyword evidence="10" id="KW-0486">Methionine biosynthesis</keyword>
<evidence type="ECO:0000256" key="9">
    <source>
        <dbReference type="ARBA" id="ARBA00023002"/>
    </source>
</evidence>
<sequence>MKNTWRIGVAGLGTVGGGLVKFLTERPHFAPAGGTAVITAVSARDRSRQRDFDISGYEWFDDPVALASSPDVDIFVELIGGSEGPAKAAVETALRLGKPVVTANKALIAVHGRELAELAESVGAPLLFEAAVMGGTPAVKMLREAMVGDEVDAVAGILNGTCNYILTEMEQGSRPFAQVLAEAQRLGYAEADPTTDVGGFDAAHKISILAALAFGCAPHYAAAEVEGVDQVELLDIKLAGDLGYRIRLVASATRSADGVSVRVHPALAPIGHPLAETRGALNALFIEGRRIGRIFIQGPGAGSGPTAAAVAADISDVMTGARRPVFQAPAQSLQPFAKIDAAHNVGKAYLRLLVRDQPGVIAAVSETLAEVGVSIDSFLQKPVEDAGGVPIVLTTHATPEAAVLEAARRIAALPAVLAPPKMLRIARV</sequence>
<dbReference type="Proteomes" id="UP000676409">
    <property type="component" value="Chromosome"/>
</dbReference>
<feature type="binding site" evidence="12">
    <location>
        <position position="105"/>
    </location>
    <ligand>
        <name>NADPH</name>
        <dbReference type="ChEBI" id="CHEBI:57783"/>
    </ligand>
</feature>
<evidence type="ECO:0000259" key="14">
    <source>
        <dbReference type="PROSITE" id="PS51671"/>
    </source>
</evidence>
<keyword evidence="16" id="KW-1185">Reference proteome</keyword>
<accession>A0A975G1D6</accession>
<keyword evidence="8 12" id="KW-0521">NADP</keyword>
<evidence type="ECO:0000256" key="1">
    <source>
        <dbReference type="ARBA" id="ARBA00005056"/>
    </source>
</evidence>
<comment type="pathway">
    <text evidence="1">Amino-acid biosynthesis; L-threonine biosynthesis; L-threonine from L-aspartate: step 3/5.</text>
</comment>
<name>A0A975G1D6_9CAUL</name>
<dbReference type="EMBL" id="CP073078">
    <property type="protein sequence ID" value="QUD88956.1"/>
    <property type="molecule type" value="Genomic_DNA"/>
</dbReference>
<evidence type="ECO:0000256" key="11">
    <source>
        <dbReference type="PIRSR" id="PIRSR000098-1"/>
    </source>
</evidence>
<dbReference type="InterPro" id="IPR001342">
    <property type="entry name" value="HDH_cat"/>
</dbReference>
<dbReference type="Pfam" id="PF01842">
    <property type="entry name" value="ACT"/>
    <property type="match status" value="1"/>
</dbReference>
<evidence type="ECO:0000256" key="4">
    <source>
        <dbReference type="ARBA" id="ARBA00013213"/>
    </source>
</evidence>
<dbReference type="SUPFAM" id="SSF51735">
    <property type="entry name" value="NAD(P)-binding Rossmann-fold domains"/>
    <property type="match status" value="1"/>
</dbReference>
<dbReference type="GO" id="GO:0009088">
    <property type="term" value="P:threonine biosynthetic process"/>
    <property type="evidence" value="ECO:0007669"/>
    <property type="project" value="UniProtKB-KW"/>
</dbReference>
<evidence type="ECO:0000256" key="3">
    <source>
        <dbReference type="ARBA" id="ARBA00006753"/>
    </source>
</evidence>
<dbReference type="GO" id="GO:0004412">
    <property type="term" value="F:homoserine dehydrogenase activity"/>
    <property type="evidence" value="ECO:0007669"/>
    <property type="project" value="UniProtKB-EC"/>
</dbReference>
<feature type="active site" description="Proton donor" evidence="11">
    <location>
        <position position="205"/>
    </location>
</feature>
<dbReference type="PANTHER" id="PTHR43331:SF1">
    <property type="entry name" value="HOMOSERINE DEHYDROGENASE"/>
    <property type="match status" value="1"/>
</dbReference>
<evidence type="ECO:0000256" key="7">
    <source>
        <dbReference type="ARBA" id="ARBA00022697"/>
    </source>
</evidence>
<dbReference type="Gene3D" id="3.40.50.720">
    <property type="entry name" value="NAD(P)-binding Rossmann-like Domain"/>
    <property type="match status" value="1"/>
</dbReference>
<evidence type="ECO:0000313" key="15">
    <source>
        <dbReference type="EMBL" id="QUD88956.1"/>
    </source>
</evidence>
<dbReference type="PROSITE" id="PS01042">
    <property type="entry name" value="HOMOSER_DHGENASE"/>
    <property type="match status" value="1"/>
</dbReference>
<reference evidence="15" key="1">
    <citation type="submission" date="2021-04" db="EMBL/GenBank/DDBJ databases">
        <title>The complete genome sequence of Caulobacter sp. S6.</title>
        <authorList>
            <person name="Tang Y."/>
            <person name="Ouyang W."/>
            <person name="Liu Q."/>
            <person name="Huang B."/>
            <person name="Guo Z."/>
            <person name="Lei P."/>
        </authorList>
    </citation>
    <scope>NUCLEOTIDE SEQUENCE</scope>
    <source>
        <strain evidence="15">S6</strain>
    </source>
</reference>
<dbReference type="GO" id="GO:0009086">
    <property type="term" value="P:methionine biosynthetic process"/>
    <property type="evidence" value="ECO:0007669"/>
    <property type="project" value="UniProtKB-KW"/>
</dbReference>
<dbReference type="SUPFAM" id="SSF55021">
    <property type="entry name" value="ACT-like"/>
    <property type="match status" value="1"/>
</dbReference>
<evidence type="ECO:0000256" key="8">
    <source>
        <dbReference type="ARBA" id="ARBA00022857"/>
    </source>
</evidence>
<dbReference type="RefSeq" id="WP_211939006.1">
    <property type="nucleotide sequence ID" value="NZ_CP073078.1"/>
</dbReference>
<keyword evidence="6" id="KW-0028">Amino-acid biosynthesis</keyword>
<dbReference type="NCBIfam" id="NF004976">
    <property type="entry name" value="PRK06349.1"/>
    <property type="match status" value="1"/>
</dbReference>
<organism evidence="15 16">
    <name type="scientific">Phenylobacterium montanum</name>
    <dbReference type="NCBI Taxonomy" id="2823693"/>
    <lineage>
        <taxon>Bacteria</taxon>
        <taxon>Pseudomonadati</taxon>
        <taxon>Pseudomonadota</taxon>
        <taxon>Alphaproteobacteria</taxon>
        <taxon>Caulobacterales</taxon>
        <taxon>Caulobacteraceae</taxon>
        <taxon>Phenylobacterium</taxon>
    </lineage>
</organism>
<dbReference type="InterPro" id="IPR002912">
    <property type="entry name" value="ACT_dom"/>
</dbReference>
<dbReference type="GO" id="GO:0050661">
    <property type="term" value="F:NADP binding"/>
    <property type="evidence" value="ECO:0007669"/>
    <property type="project" value="InterPro"/>
</dbReference>
<dbReference type="PIRSF" id="PIRSF000098">
    <property type="entry name" value="Homoser_dehydrog"/>
    <property type="match status" value="1"/>
</dbReference>
<evidence type="ECO:0000256" key="13">
    <source>
        <dbReference type="RuleBase" id="RU004171"/>
    </source>
</evidence>
<comment type="similarity">
    <text evidence="3 13">Belongs to the homoserine dehydrogenase family.</text>
</comment>
<dbReference type="Pfam" id="PF00742">
    <property type="entry name" value="Homoserine_dh"/>
    <property type="match status" value="1"/>
</dbReference>
<gene>
    <name evidence="15" type="ORF">KCG34_03460</name>
</gene>
<dbReference type="KEGG" id="caul:KCG34_03460"/>
<dbReference type="InterPro" id="IPR016204">
    <property type="entry name" value="HDH"/>
</dbReference>
<dbReference type="FunFam" id="3.30.360.10:FF:000005">
    <property type="entry name" value="Homoserine dehydrogenase"/>
    <property type="match status" value="1"/>
</dbReference>
<keyword evidence="9" id="KW-0560">Oxidoreductase</keyword>
<dbReference type="CDD" id="cd04881">
    <property type="entry name" value="ACT_HSDH-Hom"/>
    <property type="match status" value="1"/>
</dbReference>
<evidence type="ECO:0000256" key="6">
    <source>
        <dbReference type="ARBA" id="ARBA00022605"/>
    </source>
</evidence>
<dbReference type="InterPro" id="IPR005106">
    <property type="entry name" value="Asp/hSer_DH_NAD-bd"/>
</dbReference>
<comment type="pathway">
    <text evidence="2">Amino-acid biosynthesis; L-methionine biosynthesis via de novo pathway; L-homoserine from L-aspartate: step 3/3.</text>
</comment>
<evidence type="ECO:0000313" key="16">
    <source>
        <dbReference type="Proteomes" id="UP000676409"/>
    </source>
</evidence>